<dbReference type="CDD" id="cd02955">
    <property type="entry name" value="SSP411"/>
    <property type="match status" value="1"/>
</dbReference>
<dbReference type="InterPro" id="IPR024705">
    <property type="entry name" value="Ssp411"/>
</dbReference>
<dbReference type="PIRSF" id="PIRSF006402">
    <property type="entry name" value="UCP006402_thioredoxin"/>
    <property type="match status" value="1"/>
</dbReference>
<evidence type="ECO:0000313" key="2">
    <source>
        <dbReference type="EMBL" id="SEA13986.1"/>
    </source>
</evidence>
<evidence type="ECO:0000259" key="1">
    <source>
        <dbReference type="Pfam" id="PF03190"/>
    </source>
</evidence>
<reference evidence="2 3" key="1">
    <citation type="submission" date="2016-10" db="EMBL/GenBank/DDBJ databases">
        <authorList>
            <person name="de Groot N.N."/>
        </authorList>
    </citation>
    <scope>NUCLEOTIDE SEQUENCE [LARGE SCALE GENOMIC DNA]</scope>
    <source>
        <strain evidence="2 3">DSM 7343</strain>
    </source>
</reference>
<accession>A0A1H3YR06</accession>
<dbReference type="RefSeq" id="WP_092346015.1">
    <property type="nucleotide sequence ID" value="NZ_FNQN01000003.1"/>
</dbReference>
<keyword evidence="3" id="KW-1185">Reference proteome</keyword>
<feature type="domain" description="Spermatogenesis-associated protein 20-like TRX" evidence="1">
    <location>
        <begin position="2"/>
        <end position="161"/>
    </location>
</feature>
<dbReference type="Gene3D" id="1.50.10.10">
    <property type="match status" value="1"/>
</dbReference>
<dbReference type="GO" id="GO:0005975">
    <property type="term" value="P:carbohydrate metabolic process"/>
    <property type="evidence" value="ECO:0007669"/>
    <property type="project" value="InterPro"/>
</dbReference>
<organism evidence="2 3">
    <name type="scientific">Desulfuromusa kysingii</name>
    <dbReference type="NCBI Taxonomy" id="37625"/>
    <lineage>
        <taxon>Bacteria</taxon>
        <taxon>Pseudomonadati</taxon>
        <taxon>Thermodesulfobacteriota</taxon>
        <taxon>Desulfuromonadia</taxon>
        <taxon>Desulfuromonadales</taxon>
        <taxon>Geopsychrobacteraceae</taxon>
        <taxon>Desulfuromusa</taxon>
    </lineage>
</organism>
<dbReference type="InterPro" id="IPR004879">
    <property type="entry name" value="Ssp411-like_TRX"/>
</dbReference>
<gene>
    <name evidence="2" type="ORF">SAMN05660420_01353</name>
</gene>
<dbReference type="AlphaFoldDB" id="A0A1H3YR06"/>
<dbReference type="InterPro" id="IPR036249">
    <property type="entry name" value="Thioredoxin-like_sf"/>
</dbReference>
<dbReference type="STRING" id="37625.SAMN05660420_01353"/>
<dbReference type="EMBL" id="FNQN01000003">
    <property type="protein sequence ID" value="SEA13986.1"/>
    <property type="molecule type" value="Genomic_DNA"/>
</dbReference>
<protein>
    <recommendedName>
        <fullName evidence="1">Spermatogenesis-associated protein 20-like TRX domain-containing protein</fullName>
    </recommendedName>
</protein>
<dbReference type="Pfam" id="PF03190">
    <property type="entry name" value="Thioredox_DsbH"/>
    <property type="match status" value="1"/>
</dbReference>
<dbReference type="InterPro" id="IPR008928">
    <property type="entry name" value="6-hairpin_glycosidase_sf"/>
</dbReference>
<dbReference type="SUPFAM" id="SSF48208">
    <property type="entry name" value="Six-hairpin glycosidases"/>
    <property type="match status" value="1"/>
</dbReference>
<name>A0A1H3YR06_9BACT</name>
<dbReference type="OrthoDB" id="9762614at2"/>
<dbReference type="PANTHER" id="PTHR42899:SF1">
    <property type="entry name" value="SPERMATOGENESIS-ASSOCIATED PROTEIN 20"/>
    <property type="match status" value="1"/>
</dbReference>
<dbReference type="InterPro" id="IPR012341">
    <property type="entry name" value="6hp_glycosidase-like_sf"/>
</dbReference>
<evidence type="ECO:0000313" key="3">
    <source>
        <dbReference type="Proteomes" id="UP000199409"/>
    </source>
</evidence>
<dbReference type="PANTHER" id="PTHR42899">
    <property type="entry name" value="SPERMATOGENESIS-ASSOCIATED PROTEIN 20"/>
    <property type="match status" value="1"/>
</dbReference>
<dbReference type="Gene3D" id="3.40.30.10">
    <property type="entry name" value="Glutaredoxin"/>
    <property type="match status" value="1"/>
</dbReference>
<dbReference type="SUPFAM" id="SSF52833">
    <property type="entry name" value="Thioredoxin-like"/>
    <property type="match status" value="1"/>
</dbReference>
<proteinExistence type="predicted"/>
<sequence length="676" mass="76315">MNHLHYEKSPYLLQHAENPVDWFPWGKEALAKAHREQKLIFVSIGYSTCHWCHVMAEETFSDQSVAEKLNRDFVCIKVDREERPDIDTVFMHACQLLNGQGGWPLNLFLTPGAQPFYALTYAPKLTQGQHIGFTELVDKINALWQQQPASLLANGEQLSAAILQMEQHQEHTEVDTAQLSLVADKFKELYDDDYGGFGSPPKFPQPQNQSLLLRLAQRLNDADLQKMALQTLQKIDQGGITDQLGGGIHRYSVDKYWRVPHFEKMLYDQALISNSYLDAWQTSAEQQFKQATESVLNYTLRELRDPQGGFYCGVDADSEGAEGTYYLWSSEQLKQHMNIDKYNLFSNSYNITVKGNFEGKNILNRNSSSSPHAEQLDEIKNQLLKIRNQRPHPHLDDKILTGWNGLMIASLARAGFLFQKTEYIVAAEKAALFIGDQLTPKGVLKRRFRDGEALINAFHEDFAYYIYGLIELFLATFNLDHLKLAIALTEQCEQLFSDGSGGYYDAAEPFVAGQGVGRTRQDGAIPAASSITAHNLIRLARLTGTPSMEEQALKLLRVTLAHAYDYPTSFSSLLQALDLKMVKPLTLAIILPKAEKDLGKEWRQKLQPLRHQLLTVITASPELYSDIIPFVSGKTTIMGKTTAWLCTETSCLPPITEPSSLEEILQTYAPLNTFNR</sequence>
<dbReference type="Proteomes" id="UP000199409">
    <property type="component" value="Unassembled WGS sequence"/>
</dbReference>